<gene>
    <name evidence="5" type="ORF">ABCS64_02025</name>
</gene>
<reference evidence="6" key="1">
    <citation type="submission" date="2024-06" db="EMBL/GenBank/DDBJ databases">
        <title>Radixoralia hellwigii gen. nov., sp nov., isolated from a root canal in the human oral cavity.</title>
        <authorList>
            <person name="Bartsch S."/>
            <person name="Wittmer A."/>
            <person name="Schulz A.-K."/>
            <person name="Neumann-Schaal M."/>
            <person name="Wolf J."/>
            <person name="Gronow S."/>
            <person name="Tennert C."/>
            <person name="Haecker G."/>
            <person name="Cieplik F."/>
            <person name="Al-Ahmad A."/>
        </authorList>
    </citation>
    <scope>NUCLEOTIDE SEQUENCE [LARGE SCALE GENOMIC DNA]</scope>
    <source>
        <strain evidence="6">Wk13</strain>
    </source>
</reference>
<dbReference type="Pfam" id="PF02626">
    <property type="entry name" value="CT_A_B"/>
    <property type="match status" value="1"/>
</dbReference>
<evidence type="ECO:0000256" key="3">
    <source>
        <dbReference type="ARBA" id="ARBA00022840"/>
    </source>
</evidence>
<dbReference type="InterPro" id="IPR029000">
    <property type="entry name" value="Cyclophilin-like_dom_sf"/>
</dbReference>
<dbReference type="PANTHER" id="PTHR43309:SF3">
    <property type="entry name" value="5-OXOPROLINASE SUBUNIT C"/>
    <property type="match status" value="1"/>
</dbReference>
<dbReference type="NCBIfam" id="TIGR00724">
    <property type="entry name" value="urea_amlyse_rel"/>
    <property type="match status" value="1"/>
</dbReference>
<keyword evidence="6" id="KW-1185">Reference proteome</keyword>
<organism evidence="5 6">
    <name type="scientific">Dentiradicibacter hellwigii</name>
    <dbReference type="NCBI Taxonomy" id="3149053"/>
    <lineage>
        <taxon>Bacteria</taxon>
        <taxon>Pseudomonadati</taxon>
        <taxon>Pseudomonadota</taxon>
        <taxon>Betaproteobacteria</taxon>
        <taxon>Rhodocyclales</taxon>
        <taxon>Rhodocyclaceae</taxon>
        <taxon>Dentiradicibacter</taxon>
    </lineage>
</organism>
<comment type="caution">
    <text evidence="5">The sequence shown here is derived from an EMBL/GenBank/DDBJ whole genome shotgun (WGS) entry which is preliminary data.</text>
</comment>
<dbReference type="InterPro" id="IPR052708">
    <property type="entry name" value="PxpC"/>
</dbReference>
<proteinExistence type="predicted"/>
<evidence type="ECO:0000259" key="4">
    <source>
        <dbReference type="SMART" id="SM00797"/>
    </source>
</evidence>
<keyword evidence="2" id="KW-0378">Hydrolase</keyword>
<dbReference type="Proteomes" id="UP001574673">
    <property type="component" value="Unassembled WGS sequence"/>
</dbReference>
<dbReference type="SUPFAM" id="SSF50891">
    <property type="entry name" value="Cyclophilin-like"/>
    <property type="match status" value="1"/>
</dbReference>
<evidence type="ECO:0000256" key="2">
    <source>
        <dbReference type="ARBA" id="ARBA00022801"/>
    </source>
</evidence>
<dbReference type="PANTHER" id="PTHR43309">
    <property type="entry name" value="5-OXOPROLINASE SUBUNIT C"/>
    <property type="match status" value="1"/>
</dbReference>
<dbReference type="EMBL" id="JBEUWX010000001">
    <property type="protein sequence ID" value="MFA9949116.1"/>
    <property type="molecule type" value="Genomic_DNA"/>
</dbReference>
<evidence type="ECO:0000313" key="5">
    <source>
        <dbReference type="EMBL" id="MFA9949116.1"/>
    </source>
</evidence>
<keyword evidence="3" id="KW-0067">ATP-binding</keyword>
<dbReference type="InterPro" id="IPR003778">
    <property type="entry name" value="CT_A_B"/>
</dbReference>
<keyword evidence="1" id="KW-0547">Nucleotide-binding</keyword>
<evidence type="ECO:0000313" key="6">
    <source>
        <dbReference type="Proteomes" id="UP001574673"/>
    </source>
</evidence>
<evidence type="ECO:0000256" key="1">
    <source>
        <dbReference type="ARBA" id="ARBA00022741"/>
    </source>
</evidence>
<dbReference type="RefSeq" id="WP_418890268.1">
    <property type="nucleotide sequence ID" value="NZ_JBEUWX010000001.1"/>
</dbReference>
<protein>
    <submittedName>
        <fullName evidence="5">Biotin-dependent carboxyltransferase family protein</fullName>
    </submittedName>
</protein>
<name>A0ABV4UBT7_9RHOO</name>
<sequence length="332" mass="34462">MSEDFMNGLVEVVDAGIANSIQDLGRLGFRHMGIAVSGCLDSMLARCANALAGNPAQAACIEVRAAGPKLAVRRGPVRFALSGDLSATLVRADGDTFEIPAWQSVTLEAGDELHVGFLPGGVAYVAVSGGFATPVQLGSRSTYQRAEIGVPLTLDAQIPCAVLSPEECGGIGEEGGYFVASPWAHAEGPIRIILGPQDDHFTAASIADLLDGEYRATAQSDRMGMRLEGKALAHREPALADIVSDGVVPGVIQVPGNGQPIILLADCQTVGGYPKIAAVISADLPRLAQVRPGQALRFAAVDAVQAAQARAAQEAQWRMWAATIEMVSGPGC</sequence>
<accession>A0ABV4UBT7</accession>
<feature type="domain" description="Carboxyltransferase" evidence="4">
    <location>
        <begin position="31"/>
        <end position="316"/>
    </location>
</feature>
<dbReference type="SMART" id="SM00797">
    <property type="entry name" value="AHS2"/>
    <property type="match status" value="1"/>
</dbReference>
<dbReference type="Gene3D" id="2.40.100.10">
    <property type="entry name" value="Cyclophilin-like"/>
    <property type="match status" value="1"/>
</dbReference>